<accession>A0A934TMT5</accession>
<dbReference type="Proteomes" id="UP000706333">
    <property type="component" value="Unassembled WGS sequence"/>
</dbReference>
<protein>
    <submittedName>
        <fullName evidence="1">Phage tail protein</fullName>
    </submittedName>
</protein>
<name>A0A934TMT5_9RHOB</name>
<dbReference type="InterPro" id="IPR008767">
    <property type="entry name" value="Phage_SPP1_head-tail_adaptor"/>
</dbReference>
<proteinExistence type="predicted"/>
<organism evidence="1 2">
    <name type="scientific">Rhodobaculum claviforme</name>
    <dbReference type="NCBI Taxonomy" id="1549854"/>
    <lineage>
        <taxon>Bacteria</taxon>
        <taxon>Pseudomonadati</taxon>
        <taxon>Pseudomonadota</taxon>
        <taxon>Alphaproteobacteria</taxon>
        <taxon>Rhodobacterales</taxon>
        <taxon>Paracoccaceae</taxon>
        <taxon>Rhodobaculum</taxon>
    </lineage>
</organism>
<reference evidence="1" key="2">
    <citation type="journal article" date="2020" name="Microorganisms">
        <title>Osmotic Adaptation and Compatible Solute Biosynthesis of Phototrophic Bacteria as Revealed from Genome Analyses.</title>
        <authorList>
            <person name="Imhoff J.F."/>
            <person name="Rahn T."/>
            <person name="Kunzel S."/>
            <person name="Keller A."/>
            <person name="Neulinger S.C."/>
        </authorList>
    </citation>
    <scope>NUCLEOTIDE SEQUENCE</scope>
    <source>
        <strain evidence="1">LMG 28126</strain>
    </source>
</reference>
<dbReference type="Gene3D" id="2.40.10.270">
    <property type="entry name" value="Bacteriophage SPP1 head-tail adaptor protein"/>
    <property type="match status" value="1"/>
</dbReference>
<evidence type="ECO:0000313" key="1">
    <source>
        <dbReference type="EMBL" id="MBK5928523.1"/>
    </source>
</evidence>
<gene>
    <name evidence="1" type="ORF">CCR87_14490</name>
</gene>
<evidence type="ECO:0000313" key="2">
    <source>
        <dbReference type="Proteomes" id="UP000706333"/>
    </source>
</evidence>
<keyword evidence="2" id="KW-1185">Reference proteome</keyword>
<dbReference type="Pfam" id="PF05521">
    <property type="entry name" value="Phage_HCP"/>
    <property type="match status" value="1"/>
</dbReference>
<comment type="caution">
    <text evidence="1">The sequence shown here is derived from an EMBL/GenBank/DDBJ whole genome shotgun (WGS) entry which is preliminary data.</text>
</comment>
<sequence length="112" mass="12286">MRAPALTRRLVLEVQLREGDGAGGYADRWEPLGTLWAELRAGAGREREGPGVPMGRVPYRITVPAAPHGALSRPRPDQRFREGARVFAILAVAERDPCGAYLTCFCEEEEPA</sequence>
<reference evidence="1" key="1">
    <citation type="submission" date="2017-05" db="EMBL/GenBank/DDBJ databases">
        <authorList>
            <person name="Imhoff J.F."/>
            <person name="Rahn T."/>
            <person name="Kuenzel S."/>
            <person name="Neulinger S.C."/>
        </authorList>
    </citation>
    <scope>NUCLEOTIDE SEQUENCE</scope>
    <source>
        <strain evidence="1">LMG 28126</strain>
    </source>
</reference>
<dbReference type="RefSeq" id="WP_201158288.1">
    <property type="nucleotide sequence ID" value="NZ_NHSD01000309.1"/>
</dbReference>
<dbReference type="EMBL" id="NHSD01000309">
    <property type="protein sequence ID" value="MBK5928523.1"/>
    <property type="molecule type" value="Genomic_DNA"/>
</dbReference>
<dbReference type="InterPro" id="IPR038666">
    <property type="entry name" value="SSP1_head-tail_sf"/>
</dbReference>
<dbReference type="AlphaFoldDB" id="A0A934TMT5"/>